<organism evidence="2">
    <name type="scientific">Sporolactobacillus sp. Y61</name>
    <dbReference type="NCBI Taxonomy" id="3160863"/>
    <lineage>
        <taxon>Bacteria</taxon>
        <taxon>Bacillati</taxon>
        <taxon>Bacillota</taxon>
        <taxon>Bacilli</taxon>
        <taxon>Bacillales</taxon>
        <taxon>Sporolactobacillaceae</taxon>
        <taxon>Sporolactobacillus</taxon>
    </lineage>
</organism>
<gene>
    <name evidence="2" type="ORF">ABNN70_05025</name>
</gene>
<dbReference type="PROSITE" id="PS50965">
    <property type="entry name" value="NERD"/>
    <property type="match status" value="1"/>
</dbReference>
<evidence type="ECO:0000313" key="2">
    <source>
        <dbReference type="EMBL" id="XCJ17840.1"/>
    </source>
</evidence>
<proteinExistence type="predicted"/>
<accession>A0AAU8IIS1</accession>
<dbReference type="EMBL" id="CP159510">
    <property type="protein sequence ID" value="XCJ17840.1"/>
    <property type="molecule type" value="Genomic_DNA"/>
</dbReference>
<sequence>MKKPSDELPYHVRQLQALVDRFTGPAKKKEELQQQLNYYLTGHRGEREVDYHLSYMPRDDIAIIKNLRLNDGLHHFELDRIVITPGTLLMLEVKHISGIVKIHSKLHQMTRKTPTGELQRFSDPVTQAERHYKQLQEWFRYRKWPSVPVEKQIIFSSPNVILDVEDADENFFKNACLIERVPQRLTALTQKHPQQVFTRSQMIRMEKNLNDAHEKLVQNVFEVYHVLPNQIVTGVQCPKCERYGMIWKMGQWHCPICHHRSKTAHAEALKHYALLFKSTITNQECRAFLRIASESVTRKMLQKMNLPATGSTKGTLYHLPT</sequence>
<dbReference type="RefSeq" id="WP_353948933.1">
    <property type="nucleotide sequence ID" value="NZ_CP159510.1"/>
</dbReference>
<name>A0AAU8IIS1_9BACL</name>
<dbReference type="Pfam" id="PF08378">
    <property type="entry name" value="NERD"/>
    <property type="match status" value="1"/>
</dbReference>
<protein>
    <submittedName>
        <fullName evidence="2">Nuclease-related domain-containing protein</fullName>
    </submittedName>
</protein>
<feature type="domain" description="NERD" evidence="1">
    <location>
        <begin position="41"/>
        <end position="158"/>
    </location>
</feature>
<reference evidence="2" key="1">
    <citation type="submission" date="2024-06" db="EMBL/GenBank/DDBJ databases">
        <authorList>
            <person name="Fan A."/>
            <person name="Zhang F.Y."/>
            <person name="Zhang L."/>
        </authorList>
    </citation>
    <scope>NUCLEOTIDE SEQUENCE</scope>
    <source>
        <strain evidence="2">Y61</strain>
    </source>
</reference>
<dbReference type="InterPro" id="IPR011528">
    <property type="entry name" value="NERD"/>
</dbReference>
<evidence type="ECO:0000259" key="1">
    <source>
        <dbReference type="PROSITE" id="PS50965"/>
    </source>
</evidence>
<dbReference type="AlphaFoldDB" id="A0AAU8IIS1"/>